<dbReference type="EMBL" id="JAYKXP010000138">
    <property type="protein sequence ID" value="KAK7023507.1"/>
    <property type="molecule type" value="Genomic_DNA"/>
</dbReference>
<dbReference type="Gene3D" id="1.20.1280.50">
    <property type="match status" value="1"/>
</dbReference>
<dbReference type="SUPFAM" id="SSF52047">
    <property type="entry name" value="RNI-like"/>
    <property type="match status" value="1"/>
</dbReference>
<dbReference type="Proteomes" id="UP001383192">
    <property type="component" value="Unassembled WGS sequence"/>
</dbReference>
<protein>
    <recommendedName>
        <fullName evidence="1">F-box domain-containing protein</fullName>
    </recommendedName>
</protein>
<dbReference type="AlphaFoldDB" id="A0AAW0BD57"/>
<dbReference type="InterPro" id="IPR036047">
    <property type="entry name" value="F-box-like_dom_sf"/>
</dbReference>
<sequence>MAILGLAMNHGLSFSPFTNIAAAGTACNTELTSSSNDLYNSRNIISIKALPVELLTAIFDLCLPNGLSSDPDVPTLVCIISVCRHWRAVALTAPHLWARLMLWDPRRWQMKMVEQWLDRSQSCPLTLAIRHSSGDAVFRGEVLAATHQILTSFLRHLHRWKSITLRLERFAAFHLLPPDPAAAPSLERVEVCIGDACFDPQKAVQFWRTIFAYPALRRVSWICGSQPSYLTDGFYTGWERLTHIHSQFVVDDMFFDILACCRSLEVLDVESLEPSNHPIIKRDRVVIPSLRSLIIRDGGLSTATVLEQLVLPSLRKADLYLLGSGLKAWINLLTRSGCFIVDLALHIEGNTQKVDVAILLSAPSLMHLEKLEASFTDGTNFLVQQLACIADHPFPALRHLDLRLEVERCAEGSIAGMVQARTQCSHSALERIIINHYPIGSELAELSLDAQLLRQIHVDGLDVEYFGD</sequence>
<accession>A0AAW0BD57</accession>
<evidence type="ECO:0000313" key="2">
    <source>
        <dbReference type="EMBL" id="KAK7023507.1"/>
    </source>
</evidence>
<dbReference type="SUPFAM" id="SSF81383">
    <property type="entry name" value="F-box domain"/>
    <property type="match status" value="1"/>
</dbReference>
<reference evidence="2 3" key="1">
    <citation type="submission" date="2024-01" db="EMBL/GenBank/DDBJ databases">
        <title>A draft genome for a cacao thread blight-causing isolate of Paramarasmius palmivorus.</title>
        <authorList>
            <person name="Baruah I.K."/>
            <person name="Bukari Y."/>
            <person name="Amoako-Attah I."/>
            <person name="Meinhardt L.W."/>
            <person name="Bailey B.A."/>
            <person name="Cohen S.P."/>
        </authorList>
    </citation>
    <scope>NUCLEOTIDE SEQUENCE [LARGE SCALE GENOMIC DNA]</scope>
    <source>
        <strain evidence="2 3">GH-12</strain>
    </source>
</reference>
<dbReference type="Gene3D" id="3.80.10.10">
    <property type="entry name" value="Ribonuclease Inhibitor"/>
    <property type="match status" value="1"/>
</dbReference>
<proteinExistence type="predicted"/>
<organism evidence="2 3">
    <name type="scientific">Paramarasmius palmivorus</name>
    <dbReference type="NCBI Taxonomy" id="297713"/>
    <lineage>
        <taxon>Eukaryota</taxon>
        <taxon>Fungi</taxon>
        <taxon>Dikarya</taxon>
        <taxon>Basidiomycota</taxon>
        <taxon>Agaricomycotina</taxon>
        <taxon>Agaricomycetes</taxon>
        <taxon>Agaricomycetidae</taxon>
        <taxon>Agaricales</taxon>
        <taxon>Marasmiineae</taxon>
        <taxon>Marasmiaceae</taxon>
        <taxon>Paramarasmius</taxon>
    </lineage>
</organism>
<dbReference type="InterPro" id="IPR032675">
    <property type="entry name" value="LRR_dom_sf"/>
</dbReference>
<gene>
    <name evidence="2" type="ORF">VNI00_016725</name>
</gene>
<name>A0AAW0BD57_9AGAR</name>
<evidence type="ECO:0000259" key="1">
    <source>
        <dbReference type="Pfam" id="PF12937"/>
    </source>
</evidence>
<keyword evidence="3" id="KW-1185">Reference proteome</keyword>
<dbReference type="InterPro" id="IPR001810">
    <property type="entry name" value="F-box_dom"/>
</dbReference>
<dbReference type="Pfam" id="PF12937">
    <property type="entry name" value="F-box-like"/>
    <property type="match status" value="1"/>
</dbReference>
<feature type="domain" description="F-box" evidence="1">
    <location>
        <begin position="48"/>
        <end position="101"/>
    </location>
</feature>
<evidence type="ECO:0000313" key="3">
    <source>
        <dbReference type="Proteomes" id="UP001383192"/>
    </source>
</evidence>
<comment type="caution">
    <text evidence="2">The sequence shown here is derived from an EMBL/GenBank/DDBJ whole genome shotgun (WGS) entry which is preliminary data.</text>
</comment>